<keyword evidence="1" id="KW-0732">Signal</keyword>
<feature type="chain" id="PRO_5045851166" description="Lectin-like protein BA14k" evidence="1">
    <location>
        <begin position="27"/>
        <end position="180"/>
    </location>
</feature>
<reference evidence="3" key="1">
    <citation type="journal article" date="2019" name="Int. J. Syst. Evol. Microbiol.">
        <title>The Global Catalogue of Microorganisms (GCM) 10K type strain sequencing project: providing services to taxonomists for standard genome sequencing and annotation.</title>
        <authorList>
            <consortium name="The Broad Institute Genomics Platform"/>
            <consortium name="The Broad Institute Genome Sequencing Center for Infectious Disease"/>
            <person name="Wu L."/>
            <person name="Ma J."/>
        </authorList>
    </citation>
    <scope>NUCLEOTIDE SEQUENCE [LARGE SCALE GENOMIC DNA]</scope>
    <source>
        <strain evidence="3">CCUG 61696</strain>
    </source>
</reference>
<dbReference type="EMBL" id="JBHTMX010000034">
    <property type="protein sequence ID" value="MFD1331627.1"/>
    <property type="molecule type" value="Genomic_DNA"/>
</dbReference>
<evidence type="ECO:0000313" key="3">
    <source>
        <dbReference type="Proteomes" id="UP001597171"/>
    </source>
</evidence>
<name>A0ABW3Z625_9HYPH</name>
<protein>
    <recommendedName>
        <fullName evidence="4">Lectin-like protein BA14k</fullName>
    </recommendedName>
</protein>
<proteinExistence type="predicted"/>
<sequence length="180" mass="19747">MTSVRNALLAGACALGMTFGALPAEAAPATRAPATVAGVPMSQIQTVDHRGGHWRGGGRSWGGGGRHWGGGRHYGGGRHWRGGRGYYSGGYYGGRHYGYRRHRDRGGYLAAGALGLAAGAIIAGNSYNSYDRPYYSGGYYRPYRGDGYYRRAYYGSECKVIKTRRDYYGRRYTTVRYRPC</sequence>
<accession>A0ABW3Z625</accession>
<comment type="caution">
    <text evidence="2">The sequence shown here is derived from an EMBL/GenBank/DDBJ whole genome shotgun (WGS) entry which is preliminary data.</text>
</comment>
<evidence type="ECO:0000313" key="2">
    <source>
        <dbReference type="EMBL" id="MFD1331627.1"/>
    </source>
</evidence>
<keyword evidence="3" id="KW-1185">Reference proteome</keyword>
<evidence type="ECO:0008006" key="4">
    <source>
        <dbReference type="Google" id="ProtNLM"/>
    </source>
</evidence>
<gene>
    <name evidence="2" type="ORF">ACFQ4O_06390</name>
</gene>
<dbReference type="RefSeq" id="WP_378774838.1">
    <property type="nucleotide sequence ID" value="NZ_JBHTMX010000034.1"/>
</dbReference>
<feature type="signal peptide" evidence="1">
    <location>
        <begin position="1"/>
        <end position="26"/>
    </location>
</feature>
<organism evidence="2 3">
    <name type="scientific">Methylopila musalis</name>
    <dbReference type="NCBI Taxonomy" id="1134781"/>
    <lineage>
        <taxon>Bacteria</taxon>
        <taxon>Pseudomonadati</taxon>
        <taxon>Pseudomonadota</taxon>
        <taxon>Alphaproteobacteria</taxon>
        <taxon>Hyphomicrobiales</taxon>
        <taxon>Methylopilaceae</taxon>
        <taxon>Methylopila</taxon>
    </lineage>
</organism>
<dbReference type="Proteomes" id="UP001597171">
    <property type="component" value="Unassembled WGS sequence"/>
</dbReference>
<evidence type="ECO:0000256" key="1">
    <source>
        <dbReference type="SAM" id="SignalP"/>
    </source>
</evidence>